<dbReference type="InterPro" id="IPR025194">
    <property type="entry name" value="RodZ-like_C"/>
</dbReference>
<dbReference type="Gene3D" id="1.10.260.40">
    <property type="entry name" value="lambda repressor-like DNA-binding domains"/>
    <property type="match status" value="1"/>
</dbReference>
<dbReference type="GO" id="GO:0003677">
    <property type="term" value="F:DNA binding"/>
    <property type="evidence" value="ECO:0007669"/>
    <property type="project" value="InterPro"/>
</dbReference>
<reference evidence="2 3" key="1">
    <citation type="submission" date="2018-03" db="EMBL/GenBank/DDBJ databases">
        <title>The ancient ancestry and fast evolution of plastids.</title>
        <authorList>
            <person name="Moore K.R."/>
            <person name="Magnabosco C."/>
            <person name="Momper L."/>
            <person name="Gold D.A."/>
            <person name="Bosak T."/>
            <person name="Fournier G.P."/>
        </authorList>
    </citation>
    <scope>NUCLEOTIDE SEQUENCE [LARGE SCALE GENOMIC DNA]</scope>
    <source>
        <strain evidence="2 3">CCALA 037</strain>
    </source>
</reference>
<dbReference type="PANTHER" id="PTHR34475:SF1">
    <property type="entry name" value="CYTOSKELETON PROTEIN RODZ"/>
    <property type="match status" value="1"/>
</dbReference>
<dbReference type="CDD" id="cd00093">
    <property type="entry name" value="HTH_XRE"/>
    <property type="match status" value="1"/>
</dbReference>
<dbReference type="PANTHER" id="PTHR34475">
    <property type="match status" value="1"/>
</dbReference>
<organism evidence="2 3">
    <name type="scientific">Chamaesiphon polymorphus CCALA 037</name>
    <dbReference type="NCBI Taxonomy" id="2107692"/>
    <lineage>
        <taxon>Bacteria</taxon>
        <taxon>Bacillati</taxon>
        <taxon>Cyanobacteriota</taxon>
        <taxon>Cyanophyceae</taxon>
        <taxon>Gomontiellales</taxon>
        <taxon>Chamaesiphonaceae</taxon>
        <taxon>Chamaesiphon</taxon>
    </lineage>
</organism>
<dbReference type="InterPro" id="IPR010982">
    <property type="entry name" value="Lambda_DNA-bd_dom_sf"/>
</dbReference>
<dbReference type="InterPro" id="IPR050400">
    <property type="entry name" value="Bact_Cytoskel_RodZ"/>
</dbReference>
<evidence type="ECO:0000313" key="3">
    <source>
        <dbReference type="Proteomes" id="UP000238937"/>
    </source>
</evidence>
<dbReference type="PROSITE" id="PS50943">
    <property type="entry name" value="HTH_CROC1"/>
    <property type="match status" value="1"/>
</dbReference>
<accession>A0A2T1FV37</accession>
<dbReference type="SUPFAM" id="SSF47413">
    <property type="entry name" value="lambda repressor-like DNA-binding domains"/>
    <property type="match status" value="1"/>
</dbReference>
<name>A0A2T1FV37_9CYAN</name>
<gene>
    <name evidence="2" type="ORF">C7B77_23655</name>
</gene>
<evidence type="ECO:0000313" key="2">
    <source>
        <dbReference type="EMBL" id="PSB48854.1"/>
    </source>
</evidence>
<dbReference type="Pfam" id="PF13413">
    <property type="entry name" value="HTH_25"/>
    <property type="match status" value="1"/>
</dbReference>
<feature type="domain" description="HTH cro/C1-type" evidence="1">
    <location>
        <begin position="41"/>
        <end position="75"/>
    </location>
</feature>
<dbReference type="InterPro" id="IPR001387">
    <property type="entry name" value="Cro/C1-type_HTH"/>
</dbReference>
<dbReference type="EMBL" id="PVWO01000434">
    <property type="protein sequence ID" value="PSB48854.1"/>
    <property type="molecule type" value="Genomic_DNA"/>
</dbReference>
<comment type="caution">
    <text evidence="2">The sequence shown here is derived from an EMBL/GenBank/DDBJ whole genome shotgun (WGS) entry which is preliminary data.</text>
</comment>
<evidence type="ECO:0000259" key="1">
    <source>
        <dbReference type="PROSITE" id="PS50943"/>
    </source>
</evidence>
<keyword evidence="3" id="KW-1185">Reference proteome</keyword>
<dbReference type="AlphaFoldDB" id="A0A2T1FV37"/>
<protein>
    <recommendedName>
        <fullName evidence="1">HTH cro/C1-type domain-containing protein</fullName>
    </recommendedName>
</protein>
<dbReference type="Proteomes" id="UP000238937">
    <property type="component" value="Unassembled WGS sequence"/>
</dbReference>
<sequence length="271" mass="29303">MESLLENFRTKTPEDESIEPVLAAPLPPTPTEILQDIGTNLRQLREHKQMSREDVSARTQIQPRLIQAIEEGHIEMLPESVFVKGMVKRYGDSLGLDGRTIAARVPKWEPEVTTFEPITKLQTTGFSAPIRVSPTRLYFGYTLAIVSLGACASYAIDNAIKPPALPTFVPTAQPRPAAIPAVTAAKPAQPSAGVGIEIVVQRPTWAQIGIDGTTKFTGNLKAGTQLNWIATKQITINTNNAGGLVISRGKQPPKPLGKIGQKQSVTIKVSN</sequence>
<proteinExistence type="predicted"/>
<dbReference type="Pfam" id="PF13464">
    <property type="entry name" value="RodZ_C"/>
    <property type="match status" value="1"/>
</dbReference>